<keyword evidence="1" id="KW-0479">Metal-binding</keyword>
<dbReference type="GO" id="GO:0061630">
    <property type="term" value="F:ubiquitin protein ligase activity"/>
    <property type="evidence" value="ECO:0007669"/>
    <property type="project" value="TreeGrafter"/>
</dbReference>
<dbReference type="PANTHER" id="PTHR22791">
    <property type="entry name" value="RING-TYPE DOMAIN-CONTAINING PROTEIN"/>
    <property type="match status" value="1"/>
</dbReference>
<evidence type="ECO:0000256" key="3">
    <source>
        <dbReference type="ARBA" id="ARBA00022833"/>
    </source>
</evidence>
<dbReference type="InterPro" id="IPR017907">
    <property type="entry name" value="Znf_RING_CS"/>
</dbReference>
<evidence type="ECO:0000313" key="7">
    <source>
        <dbReference type="EMBL" id="KAG8540484.1"/>
    </source>
</evidence>
<feature type="transmembrane region" description="Helical" evidence="5">
    <location>
        <begin position="150"/>
        <end position="175"/>
    </location>
</feature>
<keyword evidence="10" id="KW-1185">Reference proteome</keyword>
<name>A0AAV6YSX3_ENGPU</name>
<comment type="caution">
    <text evidence="7">The sequence shown here is derived from an EMBL/GenBank/DDBJ whole genome shotgun (WGS) entry which is preliminary data.</text>
</comment>
<dbReference type="SMART" id="SM00184">
    <property type="entry name" value="RING"/>
    <property type="match status" value="1"/>
</dbReference>
<dbReference type="GO" id="GO:0008270">
    <property type="term" value="F:zinc ion binding"/>
    <property type="evidence" value="ECO:0007669"/>
    <property type="project" value="UniProtKB-KW"/>
</dbReference>
<protein>
    <recommendedName>
        <fullName evidence="6">RING-type domain-containing protein</fullName>
    </recommendedName>
</protein>
<dbReference type="InterPro" id="IPR001841">
    <property type="entry name" value="Znf_RING"/>
</dbReference>
<organism evidence="7 10">
    <name type="scientific">Engystomops pustulosus</name>
    <name type="common">Tungara frog</name>
    <name type="synonym">Physalaemus pustulosus</name>
    <dbReference type="NCBI Taxonomy" id="76066"/>
    <lineage>
        <taxon>Eukaryota</taxon>
        <taxon>Metazoa</taxon>
        <taxon>Chordata</taxon>
        <taxon>Craniata</taxon>
        <taxon>Vertebrata</taxon>
        <taxon>Euteleostomi</taxon>
        <taxon>Amphibia</taxon>
        <taxon>Batrachia</taxon>
        <taxon>Anura</taxon>
        <taxon>Neobatrachia</taxon>
        <taxon>Hyloidea</taxon>
        <taxon>Leptodactylidae</taxon>
        <taxon>Leiuperinae</taxon>
        <taxon>Engystomops</taxon>
    </lineage>
</organism>
<dbReference type="EMBL" id="WNYA01010385">
    <property type="protein sequence ID" value="KAG8540484.1"/>
    <property type="molecule type" value="Genomic_DNA"/>
</dbReference>
<dbReference type="Pfam" id="PF14634">
    <property type="entry name" value="zf-RING_5"/>
    <property type="match status" value="1"/>
</dbReference>
<gene>
    <name evidence="8" type="ORF">GDO81_019249</name>
    <name evidence="7" type="ORF">GDO81_019250</name>
    <name evidence="9" type="ORF">GDO81_029967</name>
</gene>
<dbReference type="SUPFAM" id="SSF57850">
    <property type="entry name" value="RING/U-box"/>
    <property type="match status" value="1"/>
</dbReference>
<dbReference type="PROSITE" id="PS00518">
    <property type="entry name" value="ZF_RING_1"/>
    <property type="match status" value="1"/>
</dbReference>
<dbReference type="PROSITE" id="PS50089">
    <property type="entry name" value="ZF_RING_2"/>
    <property type="match status" value="1"/>
</dbReference>
<reference evidence="7" key="1">
    <citation type="thesis" date="2020" institute="ProQuest LLC" country="789 East Eisenhower Parkway, Ann Arbor, MI, USA">
        <title>Comparative Genomics and Chromosome Evolution.</title>
        <authorList>
            <person name="Mudd A.B."/>
        </authorList>
    </citation>
    <scope>NUCLEOTIDE SEQUENCE</scope>
    <source>
        <strain evidence="7">237g6f4</strain>
        <tissue evidence="7">Blood</tissue>
    </source>
</reference>
<dbReference type="EMBL" id="WNYA01008814">
    <property type="protein sequence ID" value="KAG8540975.1"/>
    <property type="molecule type" value="Genomic_DNA"/>
</dbReference>
<dbReference type="InterPro" id="IPR013083">
    <property type="entry name" value="Znf_RING/FYVE/PHD"/>
</dbReference>
<evidence type="ECO:0000256" key="4">
    <source>
        <dbReference type="PROSITE-ProRule" id="PRU00175"/>
    </source>
</evidence>
<evidence type="ECO:0000313" key="9">
    <source>
        <dbReference type="EMBL" id="KAG8540975.1"/>
    </source>
</evidence>
<dbReference type="EMBL" id="WNYA01010383">
    <property type="protein sequence ID" value="KAG8540485.1"/>
    <property type="molecule type" value="Genomic_DNA"/>
</dbReference>
<evidence type="ECO:0000256" key="2">
    <source>
        <dbReference type="ARBA" id="ARBA00022771"/>
    </source>
</evidence>
<evidence type="ECO:0000313" key="8">
    <source>
        <dbReference type="EMBL" id="KAG8540485.1"/>
    </source>
</evidence>
<dbReference type="GO" id="GO:0016567">
    <property type="term" value="P:protein ubiquitination"/>
    <property type="evidence" value="ECO:0007669"/>
    <property type="project" value="TreeGrafter"/>
</dbReference>
<keyword evidence="3" id="KW-0862">Zinc</keyword>
<feature type="domain" description="RING-type" evidence="6">
    <location>
        <begin position="18"/>
        <end position="65"/>
    </location>
</feature>
<evidence type="ECO:0000256" key="5">
    <source>
        <dbReference type="SAM" id="Phobius"/>
    </source>
</evidence>
<keyword evidence="5" id="KW-1133">Transmembrane helix</keyword>
<dbReference type="PANTHER" id="PTHR22791:SF1">
    <property type="entry name" value="RING FINGER PROTEIN 225"/>
    <property type="match status" value="1"/>
</dbReference>
<keyword evidence="5" id="KW-0472">Membrane</keyword>
<sequence length="208" mass="22725">MEDDPPSSSFDGDGISECVICFTPYDTLFHLPKVLTCGHVFCLECLSRITVGSTEPESLPCPICRVPTSVPPKKGPPALSTDKDLLRRLNRSLTCPAPSLRFSRKKGRLYVPQNNSVNVSSVSLSVDLGRPPPDPHSPRRLCQLMRSGGCVFYGSIILIVALTIALILAGVYIFYLLPWRYNNSAVTPSGPGGYNQTYTTNTTSNYKP</sequence>
<dbReference type="Gene3D" id="3.30.40.10">
    <property type="entry name" value="Zinc/RING finger domain, C3HC4 (zinc finger)"/>
    <property type="match status" value="1"/>
</dbReference>
<dbReference type="Proteomes" id="UP000824782">
    <property type="component" value="Unassembled WGS sequence"/>
</dbReference>
<keyword evidence="5" id="KW-0812">Transmembrane</keyword>
<proteinExistence type="predicted"/>
<dbReference type="AlphaFoldDB" id="A0AAV6YSX3"/>
<evidence type="ECO:0000256" key="1">
    <source>
        <dbReference type="ARBA" id="ARBA00022723"/>
    </source>
</evidence>
<evidence type="ECO:0000259" key="6">
    <source>
        <dbReference type="PROSITE" id="PS50089"/>
    </source>
</evidence>
<evidence type="ECO:0000313" key="10">
    <source>
        <dbReference type="Proteomes" id="UP000824782"/>
    </source>
</evidence>
<keyword evidence="2 4" id="KW-0863">Zinc-finger</keyword>
<accession>A0AAV6YSX3</accession>
<dbReference type="InterPro" id="IPR051435">
    <property type="entry name" value="RING_finger_E3_ubiq-ligases"/>
</dbReference>